<dbReference type="Proteomes" id="UP000217790">
    <property type="component" value="Unassembled WGS sequence"/>
</dbReference>
<dbReference type="InParanoid" id="A0A2H3CZC2"/>
<evidence type="ECO:0000313" key="2">
    <source>
        <dbReference type="Proteomes" id="UP000217790"/>
    </source>
</evidence>
<dbReference type="AlphaFoldDB" id="A0A2H3CZC2"/>
<reference evidence="2" key="1">
    <citation type="journal article" date="2017" name="Nat. Ecol. Evol.">
        <title>Genome expansion and lineage-specific genetic innovations in the forest pathogenic fungi Armillaria.</title>
        <authorList>
            <person name="Sipos G."/>
            <person name="Prasanna A.N."/>
            <person name="Walter M.C."/>
            <person name="O'Connor E."/>
            <person name="Balint B."/>
            <person name="Krizsan K."/>
            <person name="Kiss B."/>
            <person name="Hess J."/>
            <person name="Varga T."/>
            <person name="Slot J."/>
            <person name="Riley R."/>
            <person name="Boka B."/>
            <person name="Rigling D."/>
            <person name="Barry K."/>
            <person name="Lee J."/>
            <person name="Mihaltcheva S."/>
            <person name="LaButti K."/>
            <person name="Lipzen A."/>
            <person name="Waldron R."/>
            <person name="Moloney N.M."/>
            <person name="Sperisen C."/>
            <person name="Kredics L."/>
            <person name="Vagvoelgyi C."/>
            <person name="Patrignani A."/>
            <person name="Fitzpatrick D."/>
            <person name="Nagy I."/>
            <person name="Doyle S."/>
            <person name="Anderson J.B."/>
            <person name="Grigoriev I.V."/>
            <person name="Gueldener U."/>
            <person name="Muensterkoetter M."/>
            <person name="Nagy L.G."/>
        </authorList>
    </citation>
    <scope>NUCLEOTIDE SEQUENCE [LARGE SCALE GENOMIC DNA]</scope>
    <source>
        <strain evidence="2">Ar21-2</strain>
    </source>
</reference>
<accession>A0A2H3CZC2</accession>
<proteinExistence type="predicted"/>
<organism evidence="1 2">
    <name type="scientific">Armillaria gallica</name>
    <name type="common">Bulbous honey fungus</name>
    <name type="synonym">Armillaria bulbosa</name>
    <dbReference type="NCBI Taxonomy" id="47427"/>
    <lineage>
        <taxon>Eukaryota</taxon>
        <taxon>Fungi</taxon>
        <taxon>Dikarya</taxon>
        <taxon>Basidiomycota</taxon>
        <taxon>Agaricomycotina</taxon>
        <taxon>Agaricomycetes</taxon>
        <taxon>Agaricomycetidae</taxon>
        <taxon>Agaricales</taxon>
        <taxon>Marasmiineae</taxon>
        <taxon>Physalacriaceae</taxon>
        <taxon>Armillaria</taxon>
    </lineage>
</organism>
<protein>
    <recommendedName>
        <fullName evidence="3">F-box domain-containing protein</fullName>
    </recommendedName>
</protein>
<name>A0A2H3CZC2_ARMGA</name>
<evidence type="ECO:0000313" key="1">
    <source>
        <dbReference type="EMBL" id="PBK84542.1"/>
    </source>
</evidence>
<sequence length="329" mass="37646">MADFSPETTIDVPSEIIIRILKTRTLSQQDLRSSRLACKQWGNCGFVAMLRKVTVIRLSEVAFYIDYFQKRSLHASWVKEIEISITIQCNNGLANWSSLFTLLPNLAEVHIKNTRLSIFDLPWTSKTTLPLRLTFTNCIITTRYAFNVLSLPHIDSILIVGGDSSYSPQWDDSFSNLGGKTRTDIRFIAFDELRFNDASDIAQAISECSIKPKAIHWHVTGTCDPVPQSLHIGLVDHILVMSLSFGSNHLAMYHASRVLFSGVPTHSPKENCPSYTCWTLRPNLFDKSQNTYPRTWKLLYVLMPPWKSAMQSIELERDPEDHKYMKWNE</sequence>
<dbReference type="EMBL" id="KZ293697">
    <property type="protein sequence ID" value="PBK84542.1"/>
    <property type="molecule type" value="Genomic_DNA"/>
</dbReference>
<keyword evidence="2" id="KW-1185">Reference proteome</keyword>
<evidence type="ECO:0008006" key="3">
    <source>
        <dbReference type="Google" id="ProtNLM"/>
    </source>
</evidence>
<gene>
    <name evidence="1" type="ORF">ARMGADRAFT_1037035</name>
</gene>